<feature type="transmembrane region" description="Helical" evidence="6">
    <location>
        <begin position="7"/>
        <end position="29"/>
    </location>
</feature>
<evidence type="ECO:0000256" key="3">
    <source>
        <dbReference type="ARBA" id="ARBA00022692"/>
    </source>
</evidence>
<dbReference type="Pfam" id="PF01679">
    <property type="entry name" value="Pmp3"/>
    <property type="match status" value="1"/>
</dbReference>
<dbReference type="RefSeq" id="XP_020132451.1">
    <property type="nucleotide sequence ID" value="XM_020270823.1"/>
</dbReference>
<reference evidence="7 8" key="1">
    <citation type="submission" date="2016-10" db="EMBL/GenBank/DDBJ databases">
        <title>Proteomics and genomics reveal pathogen-plant mechanisms compatible with a hemibiotrophic lifestyle of Diplodia corticola.</title>
        <authorList>
            <person name="Fernandes I."/>
            <person name="De Jonge R."/>
            <person name="Van De Peer Y."/>
            <person name="Devreese B."/>
            <person name="Alves A."/>
            <person name="Esteves A.C."/>
        </authorList>
    </citation>
    <scope>NUCLEOTIDE SEQUENCE [LARGE SCALE GENOMIC DNA]</scope>
    <source>
        <strain evidence="7 8">CBS 112549</strain>
    </source>
</reference>
<evidence type="ECO:0000256" key="5">
    <source>
        <dbReference type="ARBA" id="ARBA00023136"/>
    </source>
</evidence>
<dbReference type="GeneID" id="31011082"/>
<dbReference type="AlphaFoldDB" id="A0A1J9S6P4"/>
<dbReference type="InterPro" id="IPR000612">
    <property type="entry name" value="PMP3"/>
</dbReference>
<accession>A0A1J9S6P4</accession>
<protein>
    <submittedName>
        <fullName evidence="7">Plasma membrane proteolipid 3</fullName>
    </submittedName>
</protein>
<evidence type="ECO:0000256" key="2">
    <source>
        <dbReference type="ARBA" id="ARBA00009530"/>
    </source>
</evidence>
<feature type="transmembrane region" description="Helical" evidence="6">
    <location>
        <begin position="35"/>
        <end position="57"/>
    </location>
</feature>
<dbReference type="OrthoDB" id="2152119at2759"/>
<evidence type="ECO:0000313" key="7">
    <source>
        <dbReference type="EMBL" id="OJD36191.1"/>
    </source>
</evidence>
<comment type="similarity">
    <text evidence="2">Belongs to the UPF0057 (PMP3) family.</text>
</comment>
<name>A0A1J9S6P4_9PEZI</name>
<organism evidence="7 8">
    <name type="scientific">Diplodia corticola</name>
    <dbReference type="NCBI Taxonomy" id="236234"/>
    <lineage>
        <taxon>Eukaryota</taxon>
        <taxon>Fungi</taxon>
        <taxon>Dikarya</taxon>
        <taxon>Ascomycota</taxon>
        <taxon>Pezizomycotina</taxon>
        <taxon>Dothideomycetes</taxon>
        <taxon>Dothideomycetes incertae sedis</taxon>
        <taxon>Botryosphaeriales</taxon>
        <taxon>Botryosphaeriaceae</taxon>
        <taxon>Diplodia</taxon>
    </lineage>
</organism>
<keyword evidence="5 6" id="KW-0472">Membrane</keyword>
<keyword evidence="8" id="KW-1185">Reference proteome</keyword>
<keyword evidence="4 6" id="KW-1133">Transmembrane helix</keyword>
<evidence type="ECO:0000313" key="8">
    <source>
        <dbReference type="Proteomes" id="UP000183809"/>
    </source>
</evidence>
<evidence type="ECO:0000256" key="4">
    <source>
        <dbReference type="ARBA" id="ARBA00022989"/>
    </source>
</evidence>
<keyword evidence="3 6" id="KW-0812">Transmembrane</keyword>
<comment type="subcellular location">
    <subcellularLocation>
        <location evidence="1">Membrane</location>
    </subcellularLocation>
</comment>
<sequence length="220" mass="22470">MAICYRLFITIVNIFFPPLAVIFLTGFGMDTLINAILFLAAILPSHVHAFYLSCVYFSRRRRVRKGRPPGGPKPFVYSENVLHGGARWDEVQELNRQQQQGGGLSLAGSGGKGGSAGFVGGCDDVEARRGVGMGMGSVGSMGRTRGPGVGVAGGGGSLGSRTGGGGGGGGGGYAGLRYGLGDADAAGWNASNGMVVGSGYGPGGPTDTYRGDVRRVRSAY</sequence>
<dbReference type="Proteomes" id="UP000183809">
    <property type="component" value="Unassembled WGS sequence"/>
</dbReference>
<evidence type="ECO:0000256" key="6">
    <source>
        <dbReference type="SAM" id="Phobius"/>
    </source>
</evidence>
<dbReference type="GO" id="GO:0016020">
    <property type="term" value="C:membrane"/>
    <property type="evidence" value="ECO:0007669"/>
    <property type="project" value="UniProtKB-SubCell"/>
</dbReference>
<dbReference type="EMBL" id="MNUE01000013">
    <property type="protein sequence ID" value="OJD36191.1"/>
    <property type="molecule type" value="Genomic_DNA"/>
</dbReference>
<comment type="caution">
    <text evidence="7">The sequence shown here is derived from an EMBL/GenBank/DDBJ whole genome shotgun (WGS) entry which is preliminary data.</text>
</comment>
<evidence type="ECO:0000256" key="1">
    <source>
        <dbReference type="ARBA" id="ARBA00004370"/>
    </source>
</evidence>
<gene>
    <name evidence="7" type="ORF">BKCO1_13000104</name>
</gene>
<proteinExistence type="inferred from homology"/>